<reference evidence="2 3" key="1">
    <citation type="submission" date="2020-08" db="EMBL/GenBank/DDBJ databases">
        <title>Phenotypic and transcriptomic analysis of seven clinical Stenotrophomonas maltophilia isolates identify a small set of shared and commonly regulated genes involved in biofilm lifestyle.</title>
        <authorList>
            <person name="Alio I."/>
            <person name="Gudzuhn M."/>
            <person name="Streit W."/>
        </authorList>
    </citation>
    <scope>NUCLEOTIDE SEQUENCE [LARGE SCALE GENOMIC DNA]</scope>
    <source>
        <strain evidence="2 3">UHH_SKK55</strain>
    </source>
</reference>
<keyword evidence="1" id="KW-0812">Transmembrane</keyword>
<sequence>MPDPSSFRTAQLMRGLLFGVVGLLILAVAAFEVTHRLEFLEVAQAVDGQVERLNAGGSHPQVAFTTATGQRVSYPQGGMIFGYEPGQPVRVLYDPAQPRLEPVLDTFGALWGMTVVWVLLGLAFVGACVRRLLRRR</sequence>
<feature type="transmembrane region" description="Helical" evidence="1">
    <location>
        <begin position="12"/>
        <end position="31"/>
    </location>
</feature>
<dbReference type="RefSeq" id="WP_269217115.1">
    <property type="nucleotide sequence ID" value="NZ_CP040433.1"/>
</dbReference>
<organism evidence="2 3">
    <name type="scientific">Stenotrophomonas maltophilia</name>
    <name type="common">Pseudomonas maltophilia</name>
    <name type="synonym">Xanthomonas maltophilia</name>
    <dbReference type="NCBI Taxonomy" id="40324"/>
    <lineage>
        <taxon>Bacteria</taxon>
        <taxon>Pseudomonadati</taxon>
        <taxon>Pseudomonadota</taxon>
        <taxon>Gammaproteobacteria</taxon>
        <taxon>Lysobacterales</taxon>
        <taxon>Lysobacteraceae</taxon>
        <taxon>Stenotrophomonas</taxon>
        <taxon>Stenotrophomonas maltophilia group</taxon>
    </lineage>
</organism>
<evidence type="ECO:0008006" key="4">
    <source>
        <dbReference type="Google" id="ProtNLM"/>
    </source>
</evidence>
<accession>A0AAX1I9D8</accession>
<gene>
    <name evidence="2" type="ORF">GPNADHDJ_00634</name>
</gene>
<dbReference type="AlphaFoldDB" id="A0AAX1I9D8"/>
<name>A0AAX1I9D8_STEMA</name>
<dbReference type="EMBL" id="CP060025">
    <property type="protein sequence ID" value="QNG76461.1"/>
    <property type="molecule type" value="Genomic_DNA"/>
</dbReference>
<protein>
    <recommendedName>
        <fullName evidence="4">DUF3592 domain-containing protein</fullName>
    </recommendedName>
</protein>
<evidence type="ECO:0000313" key="3">
    <source>
        <dbReference type="Proteomes" id="UP000515598"/>
    </source>
</evidence>
<evidence type="ECO:0000256" key="1">
    <source>
        <dbReference type="SAM" id="Phobius"/>
    </source>
</evidence>
<dbReference type="Proteomes" id="UP000515598">
    <property type="component" value="Chromosome"/>
</dbReference>
<keyword evidence="1" id="KW-0472">Membrane</keyword>
<feature type="transmembrane region" description="Helical" evidence="1">
    <location>
        <begin position="109"/>
        <end position="129"/>
    </location>
</feature>
<keyword evidence="1" id="KW-1133">Transmembrane helix</keyword>
<evidence type="ECO:0000313" key="2">
    <source>
        <dbReference type="EMBL" id="QNG76461.1"/>
    </source>
</evidence>
<proteinExistence type="predicted"/>